<dbReference type="AlphaFoldDB" id="A0A4P8ECH3"/>
<dbReference type="OrthoDB" id="7850605at2"/>
<dbReference type="Proteomes" id="UP000298631">
    <property type="component" value="Chromosome"/>
</dbReference>
<feature type="transmembrane region" description="Helical" evidence="6">
    <location>
        <begin position="271"/>
        <end position="289"/>
    </location>
</feature>
<protein>
    <submittedName>
        <fullName evidence="8">DMT family transporter</fullName>
    </submittedName>
</protein>
<feature type="domain" description="EamA" evidence="7">
    <location>
        <begin position="9"/>
        <end position="139"/>
    </location>
</feature>
<feature type="transmembrane region" description="Helical" evidence="6">
    <location>
        <begin position="241"/>
        <end position="265"/>
    </location>
</feature>
<proteinExistence type="predicted"/>
<keyword evidence="5 6" id="KW-0472">Membrane</keyword>
<dbReference type="InterPro" id="IPR000620">
    <property type="entry name" value="EamA_dom"/>
</dbReference>
<gene>
    <name evidence="8" type="ORF">EOK75_00250</name>
</gene>
<dbReference type="Pfam" id="PF00892">
    <property type="entry name" value="EamA"/>
    <property type="match status" value="2"/>
</dbReference>
<keyword evidence="9" id="KW-1185">Reference proteome</keyword>
<dbReference type="PANTHER" id="PTHR32322">
    <property type="entry name" value="INNER MEMBRANE TRANSPORTER"/>
    <property type="match status" value="1"/>
</dbReference>
<feature type="transmembrane region" description="Helical" evidence="6">
    <location>
        <begin position="70"/>
        <end position="92"/>
    </location>
</feature>
<evidence type="ECO:0000256" key="6">
    <source>
        <dbReference type="SAM" id="Phobius"/>
    </source>
</evidence>
<dbReference type="KEGG" id="pseb:EOK75_00250"/>
<evidence type="ECO:0000256" key="4">
    <source>
        <dbReference type="ARBA" id="ARBA00022989"/>
    </source>
</evidence>
<evidence type="ECO:0000313" key="9">
    <source>
        <dbReference type="Proteomes" id="UP000298631"/>
    </source>
</evidence>
<dbReference type="SUPFAM" id="SSF103481">
    <property type="entry name" value="Multidrug resistance efflux transporter EmrE"/>
    <property type="match status" value="2"/>
</dbReference>
<evidence type="ECO:0000313" key="8">
    <source>
        <dbReference type="EMBL" id="QCO54399.1"/>
    </source>
</evidence>
<dbReference type="RefSeq" id="WP_137192083.1">
    <property type="nucleotide sequence ID" value="NZ_CP039964.1"/>
</dbReference>
<evidence type="ECO:0000256" key="2">
    <source>
        <dbReference type="ARBA" id="ARBA00022475"/>
    </source>
</evidence>
<feature type="transmembrane region" description="Helical" evidence="6">
    <location>
        <begin position="148"/>
        <end position="171"/>
    </location>
</feature>
<reference evidence="8 9" key="1">
    <citation type="submission" date="2019-05" db="EMBL/GenBank/DDBJ databases">
        <title>Pseudorhodobacter turbinis sp. nov., isolated from the gut of the Korean turban shell.</title>
        <authorList>
            <person name="Jeong Y.-S."/>
            <person name="Kang W.-R."/>
            <person name="Bae J.-W."/>
        </authorList>
    </citation>
    <scope>NUCLEOTIDE SEQUENCE [LARGE SCALE GENOMIC DNA]</scope>
    <source>
        <strain evidence="8 9">S12M18</strain>
    </source>
</reference>
<feature type="transmembrane region" description="Helical" evidence="6">
    <location>
        <begin position="183"/>
        <end position="202"/>
    </location>
</feature>
<sequence length="296" mass="31452">MKTAFPVTLFMVISIGLLWGWNWPAVKFMLAEIPPLTLRAAGFSIAALALMAVACGLGHRLRPAEGEFTSLFLTAFFVLFGFNTLTALGQLFTPSSNAAIIAYTMPSMTALLSVVFLGDVLRGRLILAIGISLAGLGLLASADLPALIAAPLGPVLMLCAALSWAIGNVLMQARRWTLSPLARAAWFFTISAALSWPLMWAVQPAGAVTMPSTATLWVFAFHVCGPMVACYVLWTVLLGRLSATVAAISILIAPVVGVLSSVWVLEEVLSWEKIIALVLIVTSIAITVIKPRMAAN</sequence>
<dbReference type="InterPro" id="IPR050638">
    <property type="entry name" value="AA-Vitamin_Transporters"/>
</dbReference>
<evidence type="ECO:0000256" key="5">
    <source>
        <dbReference type="ARBA" id="ARBA00023136"/>
    </source>
</evidence>
<keyword evidence="3 6" id="KW-0812">Transmembrane</keyword>
<dbReference type="GO" id="GO:0005886">
    <property type="term" value="C:plasma membrane"/>
    <property type="evidence" value="ECO:0007669"/>
    <property type="project" value="UniProtKB-SubCell"/>
</dbReference>
<feature type="transmembrane region" description="Helical" evidence="6">
    <location>
        <begin position="36"/>
        <end position="58"/>
    </location>
</feature>
<comment type="subcellular location">
    <subcellularLocation>
        <location evidence="1">Cell membrane</location>
        <topology evidence="1">Multi-pass membrane protein</topology>
    </subcellularLocation>
</comment>
<feature type="transmembrane region" description="Helical" evidence="6">
    <location>
        <begin position="125"/>
        <end position="142"/>
    </location>
</feature>
<dbReference type="EMBL" id="CP039964">
    <property type="protein sequence ID" value="QCO54399.1"/>
    <property type="molecule type" value="Genomic_DNA"/>
</dbReference>
<dbReference type="PANTHER" id="PTHR32322:SF18">
    <property type="entry name" value="S-ADENOSYLMETHIONINE_S-ADENOSYLHOMOCYSTEINE TRANSPORTER"/>
    <property type="match status" value="1"/>
</dbReference>
<keyword evidence="2" id="KW-1003">Cell membrane</keyword>
<organism evidence="8 9">
    <name type="scientific">Pseudorhodobacter turbinis</name>
    <dbReference type="NCBI Taxonomy" id="2500533"/>
    <lineage>
        <taxon>Bacteria</taxon>
        <taxon>Pseudomonadati</taxon>
        <taxon>Pseudomonadota</taxon>
        <taxon>Alphaproteobacteria</taxon>
        <taxon>Rhodobacterales</taxon>
        <taxon>Paracoccaceae</taxon>
        <taxon>Pseudorhodobacter</taxon>
    </lineage>
</organism>
<accession>A0A4P8ECH3</accession>
<keyword evidence="4 6" id="KW-1133">Transmembrane helix</keyword>
<feature type="transmembrane region" description="Helical" evidence="6">
    <location>
        <begin position="98"/>
        <end position="118"/>
    </location>
</feature>
<evidence type="ECO:0000256" key="1">
    <source>
        <dbReference type="ARBA" id="ARBA00004651"/>
    </source>
</evidence>
<feature type="transmembrane region" description="Helical" evidence="6">
    <location>
        <begin position="214"/>
        <end position="234"/>
    </location>
</feature>
<name>A0A4P8ECH3_9RHOB</name>
<feature type="domain" description="EamA" evidence="7">
    <location>
        <begin position="153"/>
        <end position="288"/>
    </location>
</feature>
<evidence type="ECO:0000256" key="3">
    <source>
        <dbReference type="ARBA" id="ARBA00022692"/>
    </source>
</evidence>
<evidence type="ECO:0000259" key="7">
    <source>
        <dbReference type="Pfam" id="PF00892"/>
    </source>
</evidence>
<dbReference type="InterPro" id="IPR037185">
    <property type="entry name" value="EmrE-like"/>
</dbReference>